<organism evidence="2 3">
    <name type="scientific">Bacillus glycinifermentans</name>
    <dbReference type="NCBI Taxonomy" id="1664069"/>
    <lineage>
        <taxon>Bacteria</taxon>
        <taxon>Bacillati</taxon>
        <taxon>Bacillota</taxon>
        <taxon>Bacilli</taxon>
        <taxon>Bacillales</taxon>
        <taxon>Bacillaceae</taxon>
        <taxon>Bacillus</taxon>
    </lineage>
</organism>
<protein>
    <submittedName>
        <fullName evidence="2">YdbC family protein</fullName>
    </submittedName>
</protein>
<keyword evidence="3" id="KW-1185">Reference proteome</keyword>
<dbReference type="SUPFAM" id="SSF54909">
    <property type="entry name" value="Dimeric alpha+beta barrel"/>
    <property type="match status" value="1"/>
</dbReference>
<feature type="domain" description="DUF4937" evidence="1">
    <location>
        <begin position="8"/>
        <end position="95"/>
    </location>
</feature>
<accession>A0ABU6GZS4</accession>
<evidence type="ECO:0000313" key="2">
    <source>
        <dbReference type="EMBL" id="MEC0484235.1"/>
    </source>
</evidence>
<evidence type="ECO:0000313" key="3">
    <source>
        <dbReference type="Proteomes" id="UP001341297"/>
    </source>
</evidence>
<proteinExistence type="predicted"/>
<evidence type="ECO:0000259" key="1">
    <source>
        <dbReference type="Pfam" id="PF16291"/>
    </source>
</evidence>
<comment type="caution">
    <text evidence="2">The sequence shown here is derived from an EMBL/GenBank/DDBJ whole genome shotgun (WGS) entry which is preliminary data.</text>
</comment>
<name>A0ABU6GZS4_9BACI</name>
<dbReference type="InterPro" id="IPR032555">
    <property type="entry name" value="DUF4937"/>
</dbReference>
<dbReference type="InterPro" id="IPR011008">
    <property type="entry name" value="Dimeric_a/b-barrel"/>
</dbReference>
<dbReference type="Pfam" id="PF16291">
    <property type="entry name" value="DUF4937"/>
    <property type="match status" value="1"/>
</dbReference>
<reference evidence="2 3" key="1">
    <citation type="submission" date="2023-03" db="EMBL/GenBank/DDBJ databases">
        <title>Agriculturally important microbes genome sequencing.</title>
        <authorList>
            <person name="Dunlap C."/>
        </authorList>
    </citation>
    <scope>NUCLEOTIDE SEQUENCE [LARGE SCALE GENOMIC DNA]</scope>
    <source>
        <strain evidence="2 3">CBP-3203</strain>
    </source>
</reference>
<dbReference type="RefSeq" id="WP_232517740.1">
    <property type="nucleotide sequence ID" value="NZ_JAQCPU010000008.1"/>
</dbReference>
<dbReference type="EMBL" id="JARRTL010000007">
    <property type="protein sequence ID" value="MEC0484235.1"/>
    <property type="molecule type" value="Genomic_DNA"/>
</dbReference>
<sequence length="123" mass="13990">MFNEGNVLKLICCKTDELHKQPFSEAQAKWSPLQNVKGFIRQWGGFRQSEDGWEAVIMALWESKHDYLNFMEHDHDAIFEKTNQTGTFQAIEVALIEGAAEINQALKSNCTVSEPGWMVDGRA</sequence>
<gene>
    <name evidence="2" type="ORF">P8828_05150</name>
</gene>
<dbReference type="Proteomes" id="UP001341297">
    <property type="component" value="Unassembled WGS sequence"/>
</dbReference>